<keyword evidence="2" id="KW-1185">Reference proteome</keyword>
<gene>
    <name evidence="1" type="ORF">NUW54_g11408</name>
</gene>
<reference evidence="1" key="1">
    <citation type="submission" date="2022-08" db="EMBL/GenBank/DDBJ databases">
        <title>Genome Sequence of Pycnoporus sanguineus.</title>
        <authorList>
            <person name="Buettner E."/>
        </authorList>
    </citation>
    <scope>NUCLEOTIDE SEQUENCE</scope>
    <source>
        <strain evidence="1">CG-C14</strain>
    </source>
</reference>
<accession>A0ACC1NEY2</accession>
<organism evidence="1 2">
    <name type="scientific">Trametes sanguinea</name>
    <dbReference type="NCBI Taxonomy" id="158606"/>
    <lineage>
        <taxon>Eukaryota</taxon>
        <taxon>Fungi</taxon>
        <taxon>Dikarya</taxon>
        <taxon>Basidiomycota</taxon>
        <taxon>Agaricomycotina</taxon>
        <taxon>Agaricomycetes</taxon>
        <taxon>Polyporales</taxon>
        <taxon>Polyporaceae</taxon>
        <taxon>Trametes</taxon>
    </lineage>
</organism>
<comment type="caution">
    <text evidence="1">The sequence shown here is derived from an EMBL/GenBank/DDBJ whole genome shotgun (WGS) entry which is preliminary data.</text>
</comment>
<evidence type="ECO:0000313" key="1">
    <source>
        <dbReference type="EMBL" id="KAJ2977530.1"/>
    </source>
</evidence>
<dbReference type="Proteomes" id="UP001144978">
    <property type="component" value="Unassembled WGS sequence"/>
</dbReference>
<proteinExistence type="predicted"/>
<name>A0ACC1NEY2_9APHY</name>
<protein>
    <submittedName>
        <fullName evidence="1">Uncharacterized protein</fullName>
    </submittedName>
</protein>
<dbReference type="EMBL" id="JANSHE010004441">
    <property type="protein sequence ID" value="KAJ2977530.1"/>
    <property type="molecule type" value="Genomic_DNA"/>
</dbReference>
<evidence type="ECO:0000313" key="2">
    <source>
        <dbReference type="Proteomes" id="UP001144978"/>
    </source>
</evidence>
<sequence length="72" mass="7212">MADSPMRLSSTELGGGGGLKLGPRSASSPSGGGGAKRGPRTMEEKKEILGSMLGNVDALVEGVRKAGIWGLS</sequence>